<dbReference type="Proteomes" id="UP000004471">
    <property type="component" value="Unassembled WGS sequence"/>
</dbReference>
<comment type="caution">
    <text evidence="2">The sequence shown here is derived from an EMBL/GenBank/DDBJ whole genome shotgun (WGS) entry which is preliminary data.</text>
</comment>
<proteinExistence type="predicted"/>
<reference evidence="2 3" key="1">
    <citation type="journal article" date="2011" name="PLoS Pathog.">
        <title>Dynamic evolution of pathogenicity revealed by sequencing and comparative genomics of 19 Pseudomonas syringae isolates.</title>
        <authorList>
            <person name="Baltrus D.A."/>
            <person name="Nishimura M.T."/>
            <person name="Romanchuk A."/>
            <person name="Chang J.H."/>
            <person name="Mukhtar M.S."/>
            <person name="Cherkis K."/>
            <person name="Roach J."/>
            <person name="Grant S.R."/>
            <person name="Jones C.D."/>
            <person name="Dangl J.L."/>
        </authorList>
    </citation>
    <scope>NUCLEOTIDE SEQUENCE [LARGE SCALE GENOMIC DNA]</scope>
    <source>
        <strain evidence="3">M301072PT</strain>
    </source>
</reference>
<dbReference type="HOGENOM" id="CLU_3337313_0_0_6"/>
<dbReference type="InterPro" id="IPR018667">
    <property type="entry name" value="DUF2126"/>
</dbReference>
<accession>F3G045</accession>
<sequence length="38" mass="4158">MPPQRYVLTCNGVAVPLQPTGRAGEFVAGVRYRAWQPA</sequence>
<evidence type="ECO:0000313" key="3">
    <source>
        <dbReference type="Proteomes" id="UP000004471"/>
    </source>
</evidence>
<evidence type="ECO:0000259" key="1">
    <source>
        <dbReference type="Pfam" id="PF09899"/>
    </source>
</evidence>
<gene>
    <name evidence="2" type="ORF">PSYJA_45071</name>
</gene>
<name>F3G045_PSESX</name>
<organism evidence="2 3">
    <name type="scientific">Pseudomonas syringae pv. japonica str. M301072</name>
    <dbReference type="NCBI Taxonomy" id="629262"/>
    <lineage>
        <taxon>Bacteria</taxon>
        <taxon>Pseudomonadati</taxon>
        <taxon>Pseudomonadota</taxon>
        <taxon>Gammaproteobacteria</taxon>
        <taxon>Pseudomonadales</taxon>
        <taxon>Pseudomonadaceae</taxon>
        <taxon>Pseudomonas</taxon>
        <taxon>Pseudomonas syringae</taxon>
    </lineage>
</organism>
<dbReference type="EMBL" id="AEAH01004110">
    <property type="protein sequence ID" value="EGH35837.1"/>
    <property type="molecule type" value="Genomic_DNA"/>
</dbReference>
<dbReference type="Pfam" id="PF09899">
    <property type="entry name" value="DUF2126"/>
    <property type="match status" value="1"/>
</dbReference>
<feature type="domain" description="DUF2126" evidence="1">
    <location>
        <begin position="2"/>
        <end position="38"/>
    </location>
</feature>
<feature type="non-terminal residue" evidence="2">
    <location>
        <position position="38"/>
    </location>
</feature>
<evidence type="ECO:0000313" key="2">
    <source>
        <dbReference type="EMBL" id="EGH35837.1"/>
    </source>
</evidence>
<dbReference type="AlphaFoldDB" id="F3G045"/>
<protein>
    <submittedName>
        <fullName evidence="2">Transglutaminase-like protein</fullName>
    </submittedName>
</protein>